<keyword evidence="4" id="KW-1003">Cell membrane</keyword>
<evidence type="ECO:0000256" key="6">
    <source>
        <dbReference type="ARBA" id="ARBA00022989"/>
    </source>
</evidence>
<dbReference type="InterPro" id="IPR003416">
    <property type="entry name" value="MgtC/SapB/SrpB/YhiD_fam"/>
</dbReference>
<dbReference type="GO" id="GO:0005886">
    <property type="term" value="C:plasma membrane"/>
    <property type="evidence" value="ECO:0007669"/>
    <property type="project" value="UniProtKB-SubCell"/>
</dbReference>
<dbReference type="EMBL" id="AP022345">
    <property type="protein sequence ID" value="BBU69846.1"/>
    <property type="molecule type" value="Genomic_DNA"/>
</dbReference>
<dbReference type="GO" id="GO:0008168">
    <property type="term" value="F:methyltransferase activity"/>
    <property type="evidence" value="ECO:0007669"/>
    <property type="project" value="UniProtKB-KW"/>
</dbReference>
<keyword evidence="7 9" id="KW-0472">Membrane</keyword>
<keyword evidence="12" id="KW-0489">Methyltransferase</keyword>
<dbReference type="GO" id="GO:0032259">
    <property type="term" value="P:methylation"/>
    <property type="evidence" value="ECO:0007669"/>
    <property type="project" value="UniProtKB-KW"/>
</dbReference>
<evidence type="ECO:0000256" key="1">
    <source>
        <dbReference type="ARBA" id="ARBA00004651"/>
    </source>
</evidence>
<dbReference type="Gene3D" id="3.30.70.260">
    <property type="match status" value="1"/>
</dbReference>
<evidence type="ECO:0000256" key="4">
    <source>
        <dbReference type="ARBA" id="ARBA00022475"/>
    </source>
</evidence>
<keyword evidence="13" id="KW-1185">Reference proteome</keyword>
<evidence type="ECO:0000256" key="3">
    <source>
        <dbReference type="ARBA" id="ARBA00013833"/>
    </source>
</evidence>
<proteinExistence type="inferred from homology"/>
<evidence type="ECO:0000313" key="12">
    <source>
        <dbReference type="EMBL" id="BBU69846.1"/>
    </source>
</evidence>
<evidence type="ECO:0000259" key="10">
    <source>
        <dbReference type="Pfam" id="PF02308"/>
    </source>
</evidence>
<gene>
    <name evidence="12" type="ORF">ICHIAU1_21290</name>
</gene>
<comment type="function">
    <text evidence="8">Virulence factor required for growth in low Mg(2+) medium and for intramacrophage survival. May be involved in regulating membrane potential by activating Na(+)/K(+)-ATPase.</text>
</comment>
<comment type="similarity">
    <text evidence="2 9">Belongs to the MgtC/SapB family.</text>
</comment>
<keyword evidence="12" id="KW-0808">Transferase</keyword>
<feature type="domain" description="MgtC-like C-terminal" evidence="11">
    <location>
        <begin position="159"/>
        <end position="233"/>
    </location>
</feature>
<organism evidence="12 13">
    <name type="scientific">Fluviibacter phosphoraccumulans</name>
    <dbReference type="NCBI Taxonomy" id="1751046"/>
    <lineage>
        <taxon>Bacteria</taxon>
        <taxon>Pseudomonadati</taxon>
        <taxon>Pseudomonadota</taxon>
        <taxon>Betaproteobacteria</taxon>
        <taxon>Rhodocyclales</taxon>
        <taxon>Fluviibacteraceae</taxon>
        <taxon>Fluviibacter</taxon>
    </lineage>
</organism>
<feature type="transmembrane region" description="Helical" evidence="9">
    <location>
        <begin position="43"/>
        <end position="63"/>
    </location>
</feature>
<keyword evidence="9" id="KW-0997">Cell inner membrane</keyword>
<keyword evidence="6 9" id="KW-1133">Transmembrane helix</keyword>
<evidence type="ECO:0000256" key="8">
    <source>
        <dbReference type="ARBA" id="ARBA00025369"/>
    </source>
</evidence>
<evidence type="ECO:0000256" key="5">
    <source>
        <dbReference type="ARBA" id="ARBA00022692"/>
    </source>
</evidence>
<feature type="transmembrane region" description="Helical" evidence="9">
    <location>
        <begin position="12"/>
        <end position="31"/>
    </location>
</feature>
<dbReference type="Proteomes" id="UP000463961">
    <property type="component" value="Chromosome"/>
</dbReference>
<dbReference type="Pfam" id="PF02308">
    <property type="entry name" value="MgtC"/>
    <property type="match status" value="1"/>
</dbReference>
<dbReference type="PANTHER" id="PTHR33778:SF3">
    <property type="entry name" value="PROTEIN MGTC"/>
    <property type="match status" value="1"/>
</dbReference>
<dbReference type="AlphaFoldDB" id="A0A7R6RF04"/>
<accession>A0A7R6RF04</accession>
<dbReference type="OrthoDB" id="9811198at2"/>
<evidence type="ECO:0000256" key="7">
    <source>
        <dbReference type="ARBA" id="ARBA00023136"/>
    </source>
</evidence>
<dbReference type="PRINTS" id="PR01837">
    <property type="entry name" value="MGTCSAPBPROT"/>
</dbReference>
<feature type="transmembrane region" description="Helical" evidence="9">
    <location>
        <begin position="69"/>
        <end position="89"/>
    </location>
</feature>
<reference evidence="13" key="1">
    <citation type="submission" date="2020-01" db="EMBL/GenBank/DDBJ databases">
        <title>Phosphoaccumulans saitamaens gen. nov., sp. nov., a polyphosphate accumulating bacterium isolated from surface river water.</title>
        <authorList>
            <person name="Watanabe K."/>
            <person name="Suda W."/>
        </authorList>
    </citation>
    <scope>NUCLEOTIDE SEQUENCE [LARGE SCALE GENOMIC DNA]</scope>
    <source>
        <strain evidence="13">ICHIAU1</strain>
    </source>
</reference>
<dbReference type="InterPro" id="IPR048640">
    <property type="entry name" value="MgtC-like_C"/>
</dbReference>
<comment type="subcellular location">
    <subcellularLocation>
        <location evidence="9">Cell inner membrane</location>
        <topology evidence="9">Multi-pass membrane protein</topology>
    </subcellularLocation>
    <subcellularLocation>
        <location evidence="1">Cell membrane</location>
        <topology evidence="1">Multi-pass membrane protein</topology>
    </subcellularLocation>
</comment>
<feature type="domain" description="MgtC/SapB/SrpB/YhiD N-terminal" evidence="10">
    <location>
        <begin position="20"/>
        <end position="141"/>
    </location>
</feature>
<evidence type="ECO:0000256" key="2">
    <source>
        <dbReference type="ARBA" id="ARBA00009298"/>
    </source>
</evidence>
<dbReference type="InterPro" id="IPR049177">
    <property type="entry name" value="MgtC_SapB_SrpB_YhiD_N"/>
</dbReference>
<evidence type="ECO:0000259" key="11">
    <source>
        <dbReference type="Pfam" id="PF21770"/>
    </source>
</evidence>
<sequence length="239" mass="25477">MISTINHLRLDTLIDTSVSLLAAFVLGGLIGYERQFRQRTAGLRTNVLVSVGAALFVDMAATLSGHEGAVHVVAYVVSGIGFLGAGVIMREEGNVRGLNTAATLWGSAAIGACAGADLLIEATLGTLFVLAANILLRPVANQINRQPTDTMDVEATNAVYVITAKQHQKLTMQKLVHLLQTSSYPTREIDVHAFGEADVEIEAVLNSTSVDAVRLDTLVSELSQLDYVHQAFWSASTSD</sequence>
<keyword evidence="5 9" id="KW-0812">Transmembrane</keyword>
<evidence type="ECO:0000256" key="9">
    <source>
        <dbReference type="RuleBase" id="RU365041"/>
    </source>
</evidence>
<name>A0A7R6RF04_9RHOO</name>
<dbReference type="PANTHER" id="PTHR33778">
    <property type="entry name" value="PROTEIN MGTC"/>
    <property type="match status" value="1"/>
</dbReference>
<dbReference type="Pfam" id="PF21770">
    <property type="entry name" value="MgtC_SapB_C"/>
    <property type="match status" value="1"/>
</dbReference>
<evidence type="ECO:0000313" key="13">
    <source>
        <dbReference type="Proteomes" id="UP000463961"/>
    </source>
</evidence>
<protein>
    <recommendedName>
        <fullName evidence="3 9">Protein MgtC</fullName>
    </recommendedName>
</protein>